<dbReference type="OrthoDB" id="9808590at2"/>
<proteinExistence type="predicted"/>
<dbReference type="SMART" id="SM00642">
    <property type="entry name" value="Aamy"/>
    <property type="match status" value="1"/>
</dbReference>
<accession>A0A1L3GRL2</accession>
<dbReference type="STRING" id="1842532.A7E78_12450"/>
<dbReference type="AlphaFoldDB" id="A0A1L3GRL2"/>
<dbReference type="InterPro" id="IPR017853">
    <property type="entry name" value="GH"/>
</dbReference>
<evidence type="ECO:0000313" key="4">
    <source>
        <dbReference type="Proteomes" id="UP000182517"/>
    </source>
</evidence>
<dbReference type="Pfam" id="PF00128">
    <property type="entry name" value="Alpha-amylase"/>
    <property type="match status" value="1"/>
</dbReference>
<dbReference type="RefSeq" id="WP_072284608.1">
    <property type="nucleotide sequence ID" value="NZ_CP015519.1"/>
</dbReference>
<dbReference type="GO" id="GO:0005975">
    <property type="term" value="P:carbohydrate metabolic process"/>
    <property type="evidence" value="ECO:0007669"/>
    <property type="project" value="InterPro"/>
</dbReference>
<evidence type="ECO:0000256" key="1">
    <source>
        <dbReference type="SAM" id="MobiDB-lite"/>
    </source>
</evidence>
<dbReference type="KEGG" id="pef:A7E78_12450"/>
<dbReference type="InterPro" id="IPR006047">
    <property type="entry name" value="GH13_cat_dom"/>
</dbReference>
<feature type="domain" description="Glycosyl hydrolase family 13 catalytic" evidence="2">
    <location>
        <begin position="281"/>
        <end position="702"/>
    </location>
</feature>
<evidence type="ECO:0000313" key="3">
    <source>
        <dbReference type="EMBL" id="APG28582.1"/>
    </source>
</evidence>
<dbReference type="Proteomes" id="UP000182517">
    <property type="component" value="Chromosome"/>
</dbReference>
<dbReference type="PANTHER" id="PTHR47786">
    <property type="entry name" value="ALPHA-1,4-GLUCAN:MALTOSE-1-PHOSPHATE MALTOSYLTRANSFERASE"/>
    <property type="match status" value="1"/>
</dbReference>
<reference evidence="3 4" key="1">
    <citation type="journal article" date="2017" name="Genome Announc.">
        <title>Complete Genome Sequences of Two Acetylene-Fermenting Pelobacter acetylenicus Strains.</title>
        <authorList>
            <person name="Sutton J.M."/>
            <person name="Baesman S.M."/>
            <person name="Fierst J.L."/>
            <person name="Poret-Peterson A.T."/>
            <person name="Oremland R.S."/>
            <person name="Dunlap D.S."/>
            <person name="Akob D.M."/>
        </authorList>
    </citation>
    <scope>NUCLEOTIDE SEQUENCE [LARGE SCALE GENOMIC DNA]</scope>
    <source>
        <strain evidence="3 4">SFB93</strain>
    </source>
</reference>
<feature type="region of interest" description="Disordered" evidence="1">
    <location>
        <begin position="243"/>
        <end position="266"/>
    </location>
</feature>
<gene>
    <name evidence="3" type="ORF">A7E78_12450</name>
</gene>
<dbReference type="SUPFAM" id="SSF51445">
    <property type="entry name" value="(Trans)glycosidases"/>
    <property type="match status" value="1"/>
</dbReference>
<dbReference type="EMBL" id="CP015519">
    <property type="protein sequence ID" value="APG28582.1"/>
    <property type="molecule type" value="Genomic_DNA"/>
</dbReference>
<organism evidence="3 4">
    <name type="scientific">Syntrophotalea acetylenivorans</name>
    <dbReference type="NCBI Taxonomy" id="1842532"/>
    <lineage>
        <taxon>Bacteria</taxon>
        <taxon>Pseudomonadati</taxon>
        <taxon>Thermodesulfobacteriota</taxon>
        <taxon>Desulfuromonadia</taxon>
        <taxon>Desulfuromonadales</taxon>
        <taxon>Syntrophotaleaceae</taxon>
        <taxon>Syntrophotalea</taxon>
    </lineage>
</organism>
<protein>
    <recommendedName>
        <fullName evidence="2">Glycosyl hydrolase family 13 catalytic domain-containing protein</fullName>
    </recommendedName>
</protein>
<keyword evidence="4" id="KW-1185">Reference proteome</keyword>
<sequence>MSSVSIDRTPYFPLSVPFSALARKRYELVLEPPRPSSAEALYYLRLAGAKLPTTVGGGAQLNLLAQLNRALRKLGERFLSQRISEGLCFDLAGLQPSLQTLIELFPPHTVLSGEPLAKYLSVTSDGYRKTLLELFLLAVQNDNPATTDLRSLFDDTGLQQRCDYRQLLSRLDTLLTDEEGIGSLGTSLTALLWAPIKASPHSLADQLNYVRLHWAEFLPADLLLSIDSAFDVLASEEQQRGWGKPQVPVPHYPAATRTEPEAERFSPDTDWMPRTVLIAKTIYVWLDQLSSQYGRPIHRLSQIPDAELDLLAKRGFTALWLIGLWERSPASKQIKRIMGNPEAEASAYSLYDYTVAEDLGGQQDLDELHDRCWQRGLRLACDVVPNHTGIVSRWMEEHPDWFVQLDYPPFPCYRFDGPDLSSRDDVTLQIENGYFDHSDAAVVFQHIDRTSGRVRYIYHGNDGTHTPWNDTAQLNFLMAEVREAMIQTILQVARTFKVIRFDAAMTLAKKHYQRLWFPRPGGGAGVPSRAEHWMEAEEFDRIFPVEFWREVVDRVAAEVPDTLLLAEAFWLMEGFFVRTLGMHRVYNSAFMHMFKNEDNGKYQQLLRNTLEFNPEILKRFVNFMNNPDEATAVEQFGRGDKYFGVAVILVTLPGLPMFGHGQIEGFAEKYGMEYRRAYWEETVDEGFVAHHETQIFPLLHQRHLFSEAELFELYPFETAHGVNNDVFAYSNGCGQQRALVVYHNRSGSAAGWVRHSVPKARLGAHGGRQPSTTTLTAALGVNSDSRHYYRFRDQHSGQHYLRSGAELEEKGLFFQLEGYQYQVFVDFCELIDTDGSWSRLCRQLNGQPVSDLDLELKRLHLEPLLSAFDRLLQDPFWDRLLPSTATEEATAELSGLKTEPLLGGFEAFIGQLQPLTGPHGDSTELVAGLASELQALSKFSASTGRKPDKISIRRELCRILAESLNEVLPAYLLLHRLGDLTPGDNDPTRVIAWLDDYLLREPLVQCLINKDQLLLIALIRWQDLLAKEFSLSDLVTDDTVRDFLQVHEYEGHQWMCAERLSELASGLFAISALVAATQETGAALNLRLERLWEQAQKLVAAGKHAGYRLDRLQSLR</sequence>
<dbReference type="Gene3D" id="3.20.20.80">
    <property type="entry name" value="Glycosidases"/>
    <property type="match status" value="1"/>
</dbReference>
<dbReference type="PANTHER" id="PTHR47786:SF2">
    <property type="entry name" value="GLYCOSYL HYDROLASE FAMILY 13 CATALYTIC DOMAIN-CONTAINING PROTEIN"/>
    <property type="match status" value="1"/>
</dbReference>
<name>A0A1L3GRL2_9BACT</name>
<evidence type="ECO:0000259" key="2">
    <source>
        <dbReference type="SMART" id="SM00642"/>
    </source>
</evidence>